<keyword evidence="3" id="KW-0489">Methyltransferase</keyword>
<evidence type="ECO:0000256" key="3">
    <source>
        <dbReference type="ARBA" id="ARBA00022603"/>
    </source>
</evidence>
<evidence type="ECO:0000256" key="6">
    <source>
        <dbReference type="ARBA" id="ARBA00022694"/>
    </source>
</evidence>
<evidence type="ECO:0000256" key="9">
    <source>
        <dbReference type="SAM" id="MobiDB-lite"/>
    </source>
</evidence>
<accession>A0A9W4SBF3</accession>
<evidence type="ECO:0000259" key="10">
    <source>
        <dbReference type="Pfam" id="PF02676"/>
    </source>
</evidence>
<dbReference type="PANTHER" id="PTHR48418">
    <property type="entry name" value="TRNA WYBUTOSINE-SYNTHESIZING PROTEIN 3"/>
    <property type="match status" value="1"/>
</dbReference>
<feature type="compositionally biased region" description="Basic residues" evidence="9">
    <location>
        <begin position="14"/>
        <end position="24"/>
    </location>
</feature>
<feature type="compositionally biased region" description="Acidic residues" evidence="9">
    <location>
        <begin position="354"/>
        <end position="365"/>
    </location>
</feature>
<feature type="domain" description="tRNA wybutosine-synthesizing protein" evidence="10">
    <location>
        <begin position="27"/>
        <end position="292"/>
    </location>
</feature>
<evidence type="ECO:0000256" key="8">
    <source>
        <dbReference type="ARBA" id="ARBA00049202"/>
    </source>
</evidence>
<dbReference type="InterPro" id="IPR036602">
    <property type="entry name" value="tRNA_yW-synthesising-like_sf"/>
</dbReference>
<evidence type="ECO:0000313" key="12">
    <source>
        <dbReference type="Proteomes" id="UP001153678"/>
    </source>
</evidence>
<dbReference type="EC" id="2.1.1.282" evidence="2"/>
<feature type="compositionally biased region" description="Polar residues" evidence="9">
    <location>
        <begin position="1"/>
        <end position="10"/>
    </location>
</feature>
<dbReference type="GO" id="GO:0032259">
    <property type="term" value="P:methylation"/>
    <property type="evidence" value="ECO:0007669"/>
    <property type="project" value="UniProtKB-KW"/>
</dbReference>
<keyword evidence="6" id="KW-0819">tRNA processing</keyword>
<dbReference type="GO" id="GO:0008033">
    <property type="term" value="P:tRNA processing"/>
    <property type="evidence" value="ECO:0007669"/>
    <property type="project" value="UniProtKB-KW"/>
</dbReference>
<keyword evidence="4" id="KW-0808">Transferase</keyword>
<dbReference type="GO" id="GO:0008168">
    <property type="term" value="F:methyltransferase activity"/>
    <property type="evidence" value="ECO:0007669"/>
    <property type="project" value="UniProtKB-KW"/>
</dbReference>
<dbReference type="InterPro" id="IPR003827">
    <property type="entry name" value="tRNA_yW-synthesising"/>
</dbReference>
<feature type="compositionally biased region" description="Polar residues" evidence="9">
    <location>
        <begin position="31"/>
        <end position="41"/>
    </location>
</feature>
<evidence type="ECO:0000256" key="2">
    <source>
        <dbReference type="ARBA" id="ARBA00012750"/>
    </source>
</evidence>
<dbReference type="EMBL" id="CAMKVN010000048">
    <property type="protein sequence ID" value="CAI2162713.1"/>
    <property type="molecule type" value="Genomic_DNA"/>
</dbReference>
<gene>
    <name evidence="11" type="ORF">FWILDA_LOCUS699</name>
</gene>
<organism evidence="11 12">
    <name type="scientific">Funneliformis geosporum</name>
    <dbReference type="NCBI Taxonomy" id="1117311"/>
    <lineage>
        <taxon>Eukaryota</taxon>
        <taxon>Fungi</taxon>
        <taxon>Fungi incertae sedis</taxon>
        <taxon>Mucoromycota</taxon>
        <taxon>Glomeromycotina</taxon>
        <taxon>Glomeromycetes</taxon>
        <taxon>Glomerales</taxon>
        <taxon>Glomeraceae</taxon>
        <taxon>Funneliformis</taxon>
    </lineage>
</organism>
<evidence type="ECO:0000256" key="1">
    <source>
        <dbReference type="ARBA" id="ARBA00008569"/>
    </source>
</evidence>
<dbReference type="Proteomes" id="UP001153678">
    <property type="component" value="Unassembled WGS sequence"/>
</dbReference>
<comment type="caution">
    <text evidence="11">The sequence shown here is derived from an EMBL/GenBank/DDBJ whole genome shotgun (WGS) entry which is preliminary data.</text>
</comment>
<dbReference type="OrthoDB" id="48625at2759"/>
<reference evidence="11" key="1">
    <citation type="submission" date="2022-08" db="EMBL/GenBank/DDBJ databases">
        <authorList>
            <person name="Kallberg Y."/>
            <person name="Tangrot J."/>
            <person name="Rosling A."/>
        </authorList>
    </citation>
    <scope>NUCLEOTIDE SEQUENCE</scope>
    <source>
        <strain evidence="11">Wild A</strain>
    </source>
</reference>
<proteinExistence type="inferred from homology"/>
<evidence type="ECO:0000256" key="5">
    <source>
        <dbReference type="ARBA" id="ARBA00022691"/>
    </source>
</evidence>
<feature type="region of interest" description="Disordered" evidence="9">
    <location>
        <begin position="1"/>
        <end position="24"/>
    </location>
</feature>
<evidence type="ECO:0000313" key="11">
    <source>
        <dbReference type="EMBL" id="CAI2162713.1"/>
    </source>
</evidence>
<evidence type="ECO:0000256" key="4">
    <source>
        <dbReference type="ARBA" id="ARBA00022679"/>
    </source>
</evidence>
<sequence>MTSHNFQSMATKRLPAHHSTHPGFHTRKQQILSSLTSTDPSSRIDKSPKGSIDEAILPLIELLNRHDDYVTTSSCSGRVAIYCAGKGIKKHTNKFYASNNQIHDDIDEIDTNVKDEELEVNDVDDLRYSTKGGGKWLYVTHSHVELPKENNKEKLNEFLLKTIFGVEHVNVISLNDHDNDYNKLLKDDDNRMIYFKFEPMVKARTLDAAKNLVISAIDTGYRESGLLTTTKRHMVVIRSSLKLDAPIARLDPTDHKLYLFVDLSYLYLLTTLSNRKFDENSRKINELYKTIEDHLFAGIGSGEDVIKRCTKETGKTWEHKEERRERKRREGLARQFGLRKSGTMSDGNDGDVSTVDDESQGLDNA</sequence>
<dbReference type="SUPFAM" id="SSF111278">
    <property type="entry name" value="SSo0622-like"/>
    <property type="match status" value="1"/>
</dbReference>
<name>A0A9W4SBF3_9GLOM</name>
<evidence type="ECO:0000256" key="7">
    <source>
        <dbReference type="ARBA" id="ARBA00030554"/>
    </source>
</evidence>
<dbReference type="Pfam" id="PF02676">
    <property type="entry name" value="TYW3"/>
    <property type="match status" value="1"/>
</dbReference>
<comment type="similarity">
    <text evidence="1">Belongs to the TYW3 family.</text>
</comment>
<protein>
    <recommendedName>
        <fullName evidence="2">tRNA(Phe) 7-[(3-amino-3-carboxypropyl)-4-demethylwyosine(37)-N(4)]-methyltransferase</fullName>
        <ecNumber evidence="2">2.1.1.282</ecNumber>
    </recommendedName>
    <alternativeName>
        <fullName evidence="7">tRNA(Phe) 7-((3-amino-3-carboxypropyl)-4-demethylwyosine(37)-N(4))-methyltransferase</fullName>
    </alternativeName>
</protein>
<comment type="catalytic activity">
    <reaction evidence="8">
        <text>4-demethyl-7-[(3S)-3-amino-3-carboxypropyl]wyosine(37) in tRNA(Phe) + S-adenosyl-L-methionine = 7-[(3S)-3-amino-3-carboxypropyl]wyosine(37) in tRNA(Phe) + S-adenosyl-L-homocysteine + H(+)</text>
        <dbReference type="Rhea" id="RHEA:36635"/>
        <dbReference type="Rhea" id="RHEA-COMP:10378"/>
        <dbReference type="Rhea" id="RHEA-COMP:10379"/>
        <dbReference type="ChEBI" id="CHEBI:15378"/>
        <dbReference type="ChEBI" id="CHEBI:57856"/>
        <dbReference type="ChEBI" id="CHEBI:59789"/>
        <dbReference type="ChEBI" id="CHEBI:73543"/>
        <dbReference type="ChEBI" id="CHEBI:73550"/>
        <dbReference type="EC" id="2.1.1.282"/>
    </reaction>
</comment>
<keyword evidence="12" id="KW-1185">Reference proteome</keyword>
<dbReference type="PANTHER" id="PTHR48418:SF1">
    <property type="entry name" value="TRNA WYBUTOSINE-SYNTHESIZING PROTEIN 3"/>
    <property type="match status" value="1"/>
</dbReference>
<dbReference type="AlphaFoldDB" id="A0A9W4SBF3"/>
<dbReference type="Gene3D" id="3.30.1960.10">
    <property type="entry name" value="tRNA wybutosine-synthesizing-like"/>
    <property type="match status" value="1"/>
</dbReference>
<feature type="region of interest" description="Disordered" evidence="9">
    <location>
        <begin position="315"/>
        <end position="365"/>
    </location>
</feature>
<feature type="compositionally biased region" description="Basic and acidic residues" evidence="9">
    <location>
        <begin position="315"/>
        <end position="332"/>
    </location>
</feature>
<feature type="region of interest" description="Disordered" evidence="9">
    <location>
        <begin position="31"/>
        <end position="50"/>
    </location>
</feature>
<keyword evidence="5" id="KW-0949">S-adenosyl-L-methionine</keyword>